<evidence type="ECO:0000256" key="3">
    <source>
        <dbReference type="ARBA" id="ARBA00023163"/>
    </source>
</evidence>
<reference evidence="7 8" key="1">
    <citation type="journal article" date="2023" name="Life. Sci Alliance">
        <title>Evolutionary insights into 3D genome organization and epigenetic landscape of Vigna mungo.</title>
        <authorList>
            <person name="Junaid A."/>
            <person name="Singh B."/>
            <person name="Bhatia S."/>
        </authorList>
    </citation>
    <scope>NUCLEOTIDE SEQUENCE [LARGE SCALE GENOMIC DNA]</scope>
    <source>
        <strain evidence="7">Urdbean</strain>
    </source>
</reference>
<proteinExistence type="predicted"/>
<sequence length="935" mass="103619">MGSNLHRLLRSFCLGTDWKYAIFWKLKHRARMILTLEDAYYDNPNICDSSGNASCQNTSEQIGSADFSHDPLELAVAKMSYHVYSSGEGIVGQVAVTGKHRWIFEDNQVTSSGSSLEIADGWQSQFSAGIRTIVVIAVVPIGVVQLGSLNKVAEDMGVITCIRSLFLSNQDYTIRHDPNQVQNSLKNSSCVLDSKTSESVPAYLHNTEKTVKHESLDNLMPFQGPRNNYSPHAVNQKMTVDVAKHEGPELYSDGNFILLQSMSNMMNVEQQKFLGMRPINERKFELNSSGCDDTSVGSGKNLSSFLHNLVTGNSGVNDLVCPSKNVGVDSVSFSSEFLDTAVCESEKFHYVDINQNGVLNWTRPSDAYSRQDTGKSKFQTEPCSKDTAYTLKFPAGYELHEALGPSFLRGSKYFDWAVKANQDVKAAEMSDELSCSQLTSESQPEHLLEAMVANICHSNNNVNSELSFSTTMQAAIASRSNPEGSIHTVHTINSDSCSIDQPHVGREEKHYNLGSSGICGIMSPKGFSSTCPSSCSEQFERSSEPTKNSKKRARPGESCRPRPRDRQLIQDRIKELRELVPNGAKCSIDSLLECTIKHMLFLKNVTKHADKLNKFTDTKTKKVAKVAISSVVGYGVNVKTVKKGEKLLRPRGKAVESKNNTVEFIYRAREDLLQDIKKGKKFSAEGEYLANDEEKKEERGPHGTKLDKESLVPWVEGVKLSTIEGNGTQGQTRAIDDFEVQNIKGSTKVHPTVNNMEENAVQGFKTWQQKSKNLSWKNLATTLLRIVEGNKRSMLYGANPVNHSNLVGSSFNFPGTGFSNDIWLKKVFRFQPFFSSTVKSSFVGKKGATTAKSVVATRTDEVRDVNLKISQNWAKKIPGRVEVIGGGSLISTTTQAPRFKIANSSSGIGWFDSNNRDWEWGKFHPKIQDMAVTNI</sequence>
<keyword evidence="4" id="KW-0539">Nucleus</keyword>
<dbReference type="InterPro" id="IPR011598">
    <property type="entry name" value="bHLH_dom"/>
</dbReference>
<evidence type="ECO:0000256" key="5">
    <source>
        <dbReference type="SAM" id="MobiDB-lite"/>
    </source>
</evidence>
<feature type="domain" description="BHLH" evidence="6">
    <location>
        <begin position="553"/>
        <end position="602"/>
    </location>
</feature>
<feature type="region of interest" description="Disordered" evidence="5">
    <location>
        <begin position="538"/>
        <end position="566"/>
    </location>
</feature>
<dbReference type="Pfam" id="PF14215">
    <property type="entry name" value="bHLH-MYC_N"/>
    <property type="match status" value="1"/>
</dbReference>
<keyword evidence="8" id="KW-1185">Reference proteome</keyword>
<dbReference type="PANTHER" id="PTHR46196:SF1">
    <property type="entry name" value="TRANSCRIPTION FACTOR EMB1444-RELATED"/>
    <property type="match status" value="1"/>
</dbReference>
<dbReference type="GO" id="GO:0046983">
    <property type="term" value="F:protein dimerization activity"/>
    <property type="evidence" value="ECO:0007669"/>
    <property type="project" value="InterPro"/>
</dbReference>
<dbReference type="GO" id="GO:0005634">
    <property type="term" value="C:nucleus"/>
    <property type="evidence" value="ECO:0007669"/>
    <property type="project" value="UniProtKB-SubCell"/>
</dbReference>
<dbReference type="AlphaFoldDB" id="A0AAQ3MSD8"/>
<protein>
    <recommendedName>
        <fullName evidence="6">BHLH domain-containing protein</fullName>
    </recommendedName>
</protein>
<name>A0AAQ3MSD8_VIGMU</name>
<evidence type="ECO:0000256" key="1">
    <source>
        <dbReference type="ARBA" id="ARBA00004123"/>
    </source>
</evidence>
<dbReference type="PANTHER" id="PTHR46196">
    <property type="entry name" value="TRANSCRIPTION FACTOR BHLH155-LIKE ISOFORM X1-RELATED"/>
    <property type="match status" value="1"/>
</dbReference>
<evidence type="ECO:0000256" key="4">
    <source>
        <dbReference type="ARBA" id="ARBA00023242"/>
    </source>
</evidence>
<gene>
    <name evidence="7" type="ORF">V8G54_028110</name>
</gene>
<keyword evidence="2" id="KW-0805">Transcription regulation</keyword>
<feature type="compositionally biased region" description="Basic and acidic residues" evidence="5">
    <location>
        <begin position="554"/>
        <end position="566"/>
    </location>
</feature>
<dbReference type="Pfam" id="PF23176">
    <property type="entry name" value="bHLH_LHW"/>
    <property type="match status" value="1"/>
</dbReference>
<dbReference type="InterPro" id="IPR025610">
    <property type="entry name" value="MYC/MYB_N"/>
</dbReference>
<dbReference type="InterPro" id="IPR043561">
    <property type="entry name" value="LHW-like"/>
</dbReference>
<dbReference type="PROSITE" id="PS50888">
    <property type="entry name" value="BHLH"/>
    <property type="match status" value="1"/>
</dbReference>
<keyword evidence="3" id="KW-0804">Transcription</keyword>
<evidence type="ECO:0000256" key="2">
    <source>
        <dbReference type="ARBA" id="ARBA00023015"/>
    </source>
</evidence>
<dbReference type="EMBL" id="CP144692">
    <property type="protein sequence ID" value="WVY95959.1"/>
    <property type="molecule type" value="Genomic_DNA"/>
</dbReference>
<comment type="subcellular location">
    <subcellularLocation>
        <location evidence="1">Nucleus</location>
    </subcellularLocation>
</comment>
<dbReference type="GO" id="GO:0003700">
    <property type="term" value="F:DNA-binding transcription factor activity"/>
    <property type="evidence" value="ECO:0007669"/>
    <property type="project" value="InterPro"/>
</dbReference>
<evidence type="ECO:0000313" key="7">
    <source>
        <dbReference type="EMBL" id="WVY95959.1"/>
    </source>
</evidence>
<organism evidence="7 8">
    <name type="scientific">Vigna mungo</name>
    <name type="common">Black gram</name>
    <name type="synonym">Phaseolus mungo</name>
    <dbReference type="NCBI Taxonomy" id="3915"/>
    <lineage>
        <taxon>Eukaryota</taxon>
        <taxon>Viridiplantae</taxon>
        <taxon>Streptophyta</taxon>
        <taxon>Embryophyta</taxon>
        <taxon>Tracheophyta</taxon>
        <taxon>Spermatophyta</taxon>
        <taxon>Magnoliopsida</taxon>
        <taxon>eudicotyledons</taxon>
        <taxon>Gunneridae</taxon>
        <taxon>Pentapetalae</taxon>
        <taxon>rosids</taxon>
        <taxon>fabids</taxon>
        <taxon>Fabales</taxon>
        <taxon>Fabaceae</taxon>
        <taxon>Papilionoideae</taxon>
        <taxon>50 kb inversion clade</taxon>
        <taxon>NPAAA clade</taxon>
        <taxon>indigoferoid/millettioid clade</taxon>
        <taxon>Phaseoleae</taxon>
        <taxon>Vigna</taxon>
    </lineage>
</organism>
<evidence type="ECO:0000313" key="8">
    <source>
        <dbReference type="Proteomes" id="UP001374535"/>
    </source>
</evidence>
<accession>A0AAQ3MSD8</accession>
<dbReference type="Proteomes" id="UP001374535">
    <property type="component" value="Chromosome 9"/>
</dbReference>
<evidence type="ECO:0000259" key="6">
    <source>
        <dbReference type="PROSITE" id="PS50888"/>
    </source>
</evidence>